<protein>
    <submittedName>
        <fullName evidence="2">ABC transporter, solute-binding protein</fullName>
    </submittedName>
</protein>
<proteinExistence type="predicted"/>
<evidence type="ECO:0000313" key="3">
    <source>
        <dbReference type="Proteomes" id="UP000003573"/>
    </source>
</evidence>
<comment type="caution">
    <text evidence="2">The sequence shown here is derived from an EMBL/GenBank/DDBJ whole genome shotgun (WGS) entry which is preliminary data.</text>
</comment>
<keyword evidence="1" id="KW-1133">Transmembrane helix</keyword>
<dbReference type="RefSeq" id="WP_003079676.1">
    <property type="nucleotide sequence ID" value="NZ_AEUW02000001.1"/>
</dbReference>
<keyword evidence="1" id="KW-0812">Transmembrane</keyword>
<keyword evidence="1" id="KW-0472">Membrane</keyword>
<dbReference type="Proteomes" id="UP000003573">
    <property type="component" value="Unassembled WGS sequence"/>
</dbReference>
<reference evidence="2 3" key="1">
    <citation type="journal article" date="2014" name="Int. J. Syst. Evol. Microbiol.">
        <title>Phylogenomics and the dynamic genome evolution of the genus Streptococcus.</title>
        <authorList>
            <consortium name="The Broad Institute Genome Sequencing Platform"/>
            <person name="Richards V.P."/>
            <person name="Palmer S.R."/>
            <person name="Pavinski Bitar P.D."/>
            <person name="Qin X."/>
            <person name="Weinstock G.M."/>
            <person name="Highlander S.K."/>
            <person name="Town C.D."/>
            <person name="Burne R.A."/>
            <person name="Stanhope M.J."/>
        </authorList>
    </citation>
    <scope>NUCLEOTIDE SEQUENCE [LARGE SCALE GENOMIC DNA]</scope>
    <source>
        <strain evidence="2 3">NCTC 11558</strain>
    </source>
</reference>
<dbReference type="eggNOG" id="COG1653">
    <property type="taxonomic scope" value="Bacteria"/>
</dbReference>
<dbReference type="EMBL" id="AEUW02000001">
    <property type="protein sequence ID" value="EHJ52050.1"/>
    <property type="molecule type" value="Genomic_DNA"/>
</dbReference>
<dbReference type="InterPro" id="IPR050490">
    <property type="entry name" value="Bact_solute-bd_prot1"/>
</dbReference>
<dbReference type="PANTHER" id="PTHR43649">
    <property type="entry name" value="ARABINOSE-BINDING PROTEIN-RELATED"/>
    <property type="match status" value="1"/>
</dbReference>
<dbReference type="InterPro" id="IPR006059">
    <property type="entry name" value="SBP"/>
</dbReference>
<sequence length="437" mass="49656">MTKGEWSRRKKGLFLTFILLLIGLGVWFIYDSSYKKITLNLGIYSGSSWGVPNGNEYKIIDKVIADFEKKHPNVKIVYESGISKDDYSSWLSDRIVQGREPDIFMIPENDFNLLASTGVLKKLNPYINQNLNASRFYAAAYKAGTYGNTQYALPYESNPTMMCINKDLLEKEGISLPKSGWTVDEFYNICKKITRDTDGDGVVDQYGSLGYNWEEALAAYNVKLFNNAGTEAYFNTKKVRSALSLVTKLKNLTHNHNVTLKDFDEGKVAFYPMTLAQYRTYKPYPYHVSKYSSFSWTCIEMPSQNPNKMTTQLNTSLYAMSAKTSQSKLAWDFLKLLCANKKTQQQLFESSQGASVLKSVMKSQESKALLQNDNFGSKALTVNTLDSMMKKATVTPKFKSYNTIYEKAGYLITKSLEEDTIENDLSDIQKEINDELE</sequence>
<feature type="transmembrane region" description="Helical" evidence="1">
    <location>
        <begin position="12"/>
        <end position="30"/>
    </location>
</feature>
<dbReference type="Gene3D" id="3.40.190.10">
    <property type="entry name" value="Periplasmic binding protein-like II"/>
    <property type="match status" value="1"/>
</dbReference>
<accession>G5JV23</accession>
<keyword evidence="3" id="KW-1185">Reference proteome</keyword>
<dbReference type="AlphaFoldDB" id="G5JV23"/>
<dbReference type="OrthoDB" id="383937at2"/>
<dbReference type="SUPFAM" id="SSF53850">
    <property type="entry name" value="Periplasmic binding protein-like II"/>
    <property type="match status" value="1"/>
</dbReference>
<evidence type="ECO:0000313" key="2">
    <source>
        <dbReference type="EMBL" id="EHJ52050.1"/>
    </source>
</evidence>
<gene>
    <name evidence="2" type="ORF">STRMA_1408</name>
</gene>
<dbReference type="STRING" id="764298.STRMA_1408"/>
<organism evidence="2 3">
    <name type="scientific">Streptococcus macacae NCTC 11558</name>
    <dbReference type="NCBI Taxonomy" id="764298"/>
    <lineage>
        <taxon>Bacteria</taxon>
        <taxon>Bacillati</taxon>
        <taxon>Bacillota</taxon>
        <taxon>Bacilli</taxon>
        <taxon>Lactobacillales</taxon>
        <taxon>Streptococcaceae</taxon>
        <taxon>Streptococcus</taxon>
    </lineage>
</organism>
<evidence type="ECO:0000256" key="1">
    <source>
        <dbReference type="SAM" id="Phobius"/>
    </source>
</evidence>
<name>G5JV23_9STRE</name>
<dbReference type="Pfam" id="PF01547">
    <property type="entry name" value="SBP_bac_1"/>
    <property type="match status" value="1"/>
</dbReference>